<keyword evidence="1 2" id="KW-0238">DNA-binding</keyword>
<accession>A0A7X3MDK0</accession>
<dbReference type="InterPro" id="IPR050624">
    <property type="entry name" value="HTH-type_Tx_Regulator"/>
</dbReference>
<feature type="domain" description="HTH tetR-type" evidence="3">
    <location>
        <begin position="8"/>
        <end position="69"/>
    </location>
</feature>
<dbReference type="Gene3D" id="1.10.357.10">
    <property type="entry name" value="Tetracycline Repressor, domain 2"/>
    <property type="match status" value="1"/>
</dbReference>
<dbReference type="SUPFAM" id="SSF46689">
    <property type="entry name" value="Homeodomain-like"/>
    <property type="match status" value="1"/>
</dbReference>
<evidence type="ECO:0000259" key="3">
    <source>
        <dbReference type="PROSITE" id="PS50977"/>
    </source>
</evidence>
<dbReference type="Pfam" id="PF00440">
    <property type="entry name" value="TetR_N"/>
    <property type="match status" value="1"/>
</dbReference>
<feature type="DNA-binding region" description="H-T-H motif" evidence="2">
    <location>
        <begin position="32"/>
        <end position="51"/>
    </location>
</feature>
<evidence type="ECO:0000256" key="1">
    <source>
        <dbReference type="ARBA" id="ARBA00023125"/>
    </source>
</evidence>
<dbReference type="PANTHER" id="PTHR43479:SF11">
    <property type="entry name" value="ACREF_ENVCD OPERON REPRESSOR-RELATED"/>
    <property type="match status" value="1"/>
</dbReference>
<evidence type="ECO:0000313" key="4">
    <source>
        <dbReference type="EMBL" id="MXP74312.1"/>
    </source>
</evidence>
<gene>
    <name evidence="4" type="ORF">GN277_02410</name>
</gene>
<dbReference type="Proteomes" id="UP000460412">
    <property type="component" value="Unassembled WGS sequence"/>
</dbReference>
<dbReference type="GO" id="GO:0003677">
    <property type="term" value="F:DNA binding"/>
    <property type="evidence" value="ECO:0007669"/>
    <property type="project" value="UniProtKB-UniRule"/>
</dbReference>
<dbReference type="InterPro" id="IPR001647">
    <property type="entry name" value="HTH_TetR"/>
</dbReference>
<dbReference type="EMBL" id="WUQX01000001">
    <property type="protein sequence ID" value="MXP74312.1"/>
    <property type="molecule type" value="Genomic_DNA"/>
</dbReference>
<dbReference type="AlphaFoldDB" id="A0A7X3MDK0"/>
<dbReference type="InterPro" id="IPR009057">
    <property type="entry name" value="Homeodomain-like_sf"/>
</dbReference>
<comment type="caution">
    <text evidence="4">The sequence shown here is derived from an EMBL/GenBank/DDBJ whole genome shotgun (WGS) entry which is preliminary data.</text>
</comment>
<organism evidence="4 5">
    <name type="scientific">Sporofaciens musculi</name>
    <dbReference type="NCBI Taxonomy" id="2681861"/>
    <lineage>
        <taxon>Bacteria</taxon>
        <taxon>Bacillati</taxon>
        <taxon>Bacillota</taxon>
        <taxon>Clostridia</taxon>
        <taxon>Lachnospirales</taxon>
        <taxon>Lachnospiraceae</taxon>
        <taxon>Sporofaciens</taxon>
    </lineage>
</organism>
<evidence type="ECO:0000313" key="5">
    <source>
        <dbReference type="Proteomes" id="UP000460412"/>
    </source>
</evidence>
<evidence type="ECO:0000256" key="2">
    <source>
        <dbReference type="PROSITE-ProRule" id="PRU00335"/>
    </source>
</evidence>
<keyword evidence="5" id="KW-1185">Reference proteome</keyword>
<dbReference type="RefSeq" id="WP_159749510.1">
    <property type="nucleotide sequence ID" value="NZ_CASZNZ010000044.1"/>
</dbReference>
<sequence length="225" mass="25621">MARNKHPQETVNLILDVASHLFMEKGYEHTSIQEIINNLGGLSKGAIYHHFKSKDDILVAVTERITAESNRLLAAIRNRTDLNGKEKLKAIFKEALKRPVQNQLFTMALDFRNNPKLLSSFLQETVENAAPNYILPIIRQGISDGSIETDYPKELAELIILVANIWTNPMIFNCSAQESYRKFMVFGQMLKGLGLDIVDEEMAERVEELASIYQKNNKVRYHSAL</sequence>
<dbReference type="PANTHER" id="PTHR43479">
    <property type="entry name" value="ACREF/ENVCD OPERON REPRESSOR-RELATED"/>
    <property type="match status" value="1"/>
</dbReference>
<proteinExistence type="predicted"/>
<protein>
    <submittedName>
        <fullName evidence="4">TetR family transcriptional regulator</fullName>
    </submittedName>
</protein>
<dbReference type="PROSITE" id="PS50977">
    <property type="entry name" value="HTH_TETR_2"/>
    <property type="match status" value="1"/>
</dbReference>
<name>A0A7X3MDK0_9FIRM</name>
<reference evidence="4 5" key="1">
    <citation type="submission" date="2019-12" db="EMBL/GenBank/DDBJ databases">
        <title>Sporaefaciens musculi gen. nov., sp. nov., a novel bacterium isolated from the caecum of an obese mouse.</title>
        <authorList>
            <person name="Rasmussen T.S."/>
            <person name="Streidl T."/>
            <person name="Hitch T.C.A."/>
            <person name="Wortmann E."/>
            <person name="Deptula P."/>
            <person name="Hansen M."/>
            <person name="Nielsen D.S."/>
            <person name="Clavel T."/>
            <person name="Vogensen F.K."/>
        </authorList>
    </citation>
    <scope>NUCLEOTIDE SEQUENCE [LARGE SCALE GENOMIC DNA]</scope>
    <source>
        <strain evidence="4 5">WCA-9-b2</strain>
    </source>
</reference>